<evidence type="ECO:0000313" key="3">
    <source>
        <dbReference type="EMBL" id="GAG00742.1"/>
    </source>
</evidence>
<feature type="non-terminal residue" evidence="3">
    <location>
        <position position="206"/>
    </location>
</feature>
<dbReference type="Pfam" id="PF13692">
    <property type="entry name" value="Glyco_trans_1_4"/>
    <property type="match status" value="1"/>
</dbReference>
<dbReference type="Gene3D" id="3.40.50.2000">
    <property type="entry name" value="Glycogen Phosphorylase B"/>
    <property type="match status" value="1"/>
</dbReference>
<dbReference type="SUPFAM" id="SSF53756">
    <property type="entry name" value="UDP-Glycosyltransferase/glycogen phosphorylase"/>
    <property type="match status" value="1"/>
</dbReference>
<keyword evidence="2" id="KW-0808">Transferase</keyword>
<accession>X0UN67</accession>
<gene>
    <name evidence="3" type="ORF">S01H1_39728</name>
</gene>
<dbReference type="AlphaFoldDB" id="X0UN67"/>
<dbReference type="GO" id="GO:0016757">
    <property type="term" value="F:glycosyltransferase activity"/>
    <property type="evidence" value="ECO:0007669"/>
    <property type="project" value="UniProtKB-KW"/>
</dbReference>
<protein>
    <submittedName>
        <fullName evidence="3">Uncharacterized protein</fullName>
    </submittedName>
</protein>
<name>X0UN67_9ZZZZ</name>
<sequence>MHYPVEQMSRGEKLFFFNLVKRRRLRHLVVISHALKEMIKSDILGEKIIVAHDGADLIDKDIQTFISNKNGSRTKVGYIGQLYPGRGIELIFKMALKLPNIDFHIIGGTEDDIKARKREIKGNNIFLHGFIPPSLTNKYIRNYDILVMPYQKKVSISGDKFSDTSQWMSPLKMFEYMASGKPIIASDLPALREVLKQGKNAILVDP</sequence>
<comment type="caution">
    <text evidence="3">The sequence shown here is derived from an EMBL/GenBank/DDBJ whole genome shotgun (WGS) entry which is preliminary data.</text>
</comment>
<evidence type="ECO:0000256" key="2">
    <source>
        <dbReference type="ARBA" id="ARBA00022679"/>
    </source>
</evidence>
<dbReference type="EMBL" id="BARS01025103">
    <property type="protein sequence ID" value="GAG00742.1"/>
    <property type="molecule type" value="Genomic_DNA"/>
</dbReference>
<keyword evidence="1" id="KW-0328">Glycosyltransferase</keyword>
<organism evidence="3">
    <name type="scientific">marine sediment metagenome</name>
    <dbReference type="NCBI Taxonomy" id="412755"/>
    <lineage>
        <taxon>unclassified sequences</taxon>
        <taxon>metagenomes</taxon>
        <taxon>ecological metagenomes</taxon>
    </lineage>
</organism>
<dbReference type="PANTHER" id="PTHR12526:SF629">
    <property type="entry name" value="TEICHURONIC ACID BIOSYNTHESIS GLYCOSYLTRANSFERASE TUAH-RELATED"/>
    <property type="match status" value="1"/>
</dbReference>
<dbReference type="PANTHER" id="PTHR12526">
    <property type="entry name" value="GLYCOSYLTRANSFERASE"/>
    <property type="match status" value="1"/>
</dbReference>
<reference evidence="3" key="1">
    <citation type="journal article" date="2014" name="Front. Microbiol.">
        <title>High frequency of phylogenetically diverse reductive dehalogenase-homologous genes in deep subseafloor sedimentary metagenomes.</title>
        <authorList>
            <person name="Kawai M."/>
            <person name="Futagami T."/>
            <person name="Toyoda A."/>
            <person name="Takaki Y."/>
            <person name="Nishi S."/>
            <person name="Hori S."/>
            <person name="Arai W."/>
            <person name="Tsubouchi T."/>
            <person name="Morono Y."/>
            <person name="Uchiyama I."/>
            <person name="Ito T."/>
            <person name="Fujiyama A."/>
            <person name="Inagaki F."/>
            <person name="Takami H."/>
        </authorList>
    </citation>
    <scope>NUCLEOTIDE SEQUENCE</scope>
    <source>
        <strain evidence="3">Expedition CK06-06</strain>
    </source>
</reference>
<proteinExistence type="predicted"/>
<evidence type="ECO:0000256" key="1">
    <source>
        <dbReference type="ARBA" id="ARBA00022676"/>
    </source>
</evidence>